<evidence type="ECO:0000256" key="1">
    <source>
        <dbReference type="ARBA" id="ARBA00022723"/>
    </source>
</evidence>
<keyword evidence="2 5" id="KW-0560">Oxidoreductase</keyword>
<dbReference type="EC" id="1.1.1.262" evidence="5"/>
<dbReference type="eggNOG" id="COG1995">
    <property type="taxonomic scope" value="Bacteria"/>
</dbReference>
<dbReference type="PANTHER" id="PTHR30004:SF6">
    <property type="entry name" value="D-THREONATE 4-PHOSPHATE DEHYDROGENASE"/>
    <property type="match status" value="1"/>
</dbReference>
<dbReference type="GO" id="GO:0050570">
    <property type="term" value="F:4-hydroxythreonine-4-phosphate dehydrogenase activity"/>
    <property type="evidence" value="ECO:0007669"/>
    <property type="project" value="UniProtKB-EC"/>
</dbReference>
<dbReference type="EMBL" id="AEEI01000004">
    <property type="protein sequence ID" value="EFM02987.1"/>
    <property type="molecule type" value="Genomic_DNA"/>
</dbReference>
<evidence type="ECO:0000256" key="4">
    <source>
        <dbReference type="SAM" id="MobiDB-lite"/>
    </source>
</evidence>
<feature type="region of interest" description="Disordered" evidence="4">
    <location>
        <begin position="349"/>
        <end position="372"/>
    </location>
</feature>
<dbReference type="AlphaFoldDB" id="E0NPM8"/>
<keyword evidence="3" id="KW-0520">NAD</keyword>
<evidence type="ECO:0000256" key="2">
    <source>
        <dbReference type="ARBA" id="ARBA00023002"/>
    </source>
</evidence>
<dbReference type="Proteomes" id="UP000004394">
    <property type="component" value="Unassembled WGS sequence"/>
</dbReference>
<comment type="caution">
    <text evidence="5">The sequence shown here is derived from an EMBL/GenBank/DDBJ whole genome shotgun (WGS) entry which is preliminary data.</text>
</comment>
<dbReference type="GO" id="GO:0051287">
    <property type="term" value="F:NAD binding"/>
    <property type="evidence" value="ECO:0007669"/>
    <property type="project" value="InterPro"/>
</dbReference>
<reference evidence="5" key="1">
    <citation type="submission" date="2010-07" db="EMBL/GenBank/DDBJ databases">
        <authorList>
            <person name="Muzny D."/>
            <person name="Qin X."/>
            <person name="Deng J."/>
            <person name="Jiang H."/>
            <person name="Liu Y."/>
            <person name="Qu J."/>
            <person name="Song X.-Z."/>
            <person name="Zhang L."/>
            <person name="Thornton R."/>
            <person name="Coyle M."/>
            <person name="Francisco L."/>
            <person name="Jackson L."/>
            <person name="Javaid M."/>
            <person name="Korchina V."/>
            <person name="Kovar C."/>
            <person name="Mata R."/>
            <person name="Mathew T."/>
            <person name="Ngo R."/>
            <person name="Nguyen L."/>
            <person name="Nguyen N."/>
            <person name="Okwuonu G."/>
            <person name="Ongeri F."/>
            <person name="Pham C."/>
            <person name="Simmons D."/>
            <person name="Wilczek-Boney K."/>
            <person name="Hale W."/>
            <person name="Jakkamsetti A."/>
            <person name="Pham P."/>
            <person name="Ruth R."/>
            <person name="San Lucas F."/>
            <person name="Warren J."/>
            <person name="Zhang J."/>
            <person name="Zhao Z."/>
            <person name="Zhou C."/>
            <person name="Zhu D."/>
            <person name="Lee S."/>
            <person name="Bess C."/>
            <person name="Blankenburg K."/>
            <person name="Forbes L."/>
            <person name="Fu Q."/>
            <person name="Gubbala S."/>
            <person name="Hirani K."/>
            <person name="Jayaseelan J.C."/>
            <person name="Lara F."/>
            <person name="Munidasa M."/>
            <person name="Palculict T."/>
            <person name="Patil S."/>
            <person name="Pu L.-L."/>
            <person name="Saada N."/>
            <person name="Tang L."/>
            <person name="Weissenberger G."/>
            <person name="Zhu Y."/>
            <person name="Hemphill L."/>
            <person name="Shang Y."/>
            <person name="Youmans B."/>
            <person name="Ayvaz T."/>
            <person name="Ross M."/>
            <person name="Santibanez J."/>
            <person name="Aqrawi P."/>
            <person name="Gross S."/>
            <person name="Joshi V."/>
            <person name="Fowler G."/>
            <person name="Nazareth L."/>
            <person name="Reid J."/>
            <person name="Worley K."/>
            <person name="Petrosino J."/>
            <person name="Highlander S."/>
            <person name="Gibbs R."/>
        </authorList>
    </citation>
    <scope>NUCLEOTIDE SEQUENCE [LARGE SCALE GENOMIC DNA]</scope>
    <source>
        <strain evidence="5">DSM 16973</strain>
    </source>
</reference>
<sequence length="372" mass="40554">MENRKIRVAITHGDTNGIGYELIFKTFAEAGLTDLCTPIIYGSPKVAAYHHNAFNLPCNFATITHASDAGEGRLNMLTAVENDVKVDLGQSTPEAAHAAMTALDRAILDYRDDLFDVLVTLPMNLSDIQSEGMRFKSQGNYIEKCIGGGHKALEMLVDGAMRVASVTGHLPIKDVPSALTKETLIERATVLSSTLRRDFHIDTPRIAVLALNPDTGNGGQAGLEEQEIIAPAIAELAENGIYAFGPFASETFFDGDAYTHFDGILSMYNDQGTTPIKAFCYEGCTHVTAGLPLVHTAPAIGVSYEQVGKGHANENLLRQAIYLAIDIYRHRENYDAPLAHPLKKLYREKRDDSEKVRFAVSRSKGEKAADKA</sequence>
<dbReference type="SUPFAM" id="SSF53659">
    <property type="entry name" value="Isocitrate/Isopropylmalate dehydrogenase-like"/>
    <property type="match status" value="1"/>
</dbReference>
<dbReference type="OrthoDB" id="9801783at2"/>
<gene>
    <name evidence="5" type="primary">pdxA</name>
    <name evidence="5" type="ORF">HMPREF0658_0129</name>
</gene>
<accession>E0NPM8</accession>
<dbReference type="Gene3D" id="3.40.718.10">
    <property type="entry name" value="Isopropylmalate Dehydrogenase"/>
    <property type="match status" value="1"/>
</dbReference>
<dbReference type="RefSeq" id="WP_006947807.1">
    <property type="nucleotide sequence ID" value="NZ_BAJI01000007.1"/>
</dbReference>
<organism evidence="5 6">
    <name type="scientific">Hoylesella marshii DSM 16973 = JCM 13450</name>
    <dbReference type="NCBI Taxonomy" id="862515"/>
    <lineage>
        <taxon>Bacteria</taxon>
        <taxon>Pseudomonadati</taxon>
        <taxon>Bacteroidota</taxon>
        <taxon>Bacteroidia</taxon>
        <taxon>Bacteroidales</taxon>
        <taxon>Prevotellaceae</taxon>
        <taxon>Hoylesella</taxon>
    </lineage>
</organism>
<evidence type="ECO:0000256" key="3">
    <source>
        <dbReference type="ARBA" id="ARBA00023027"/>
    </source>
</evidence>
<dbReference type="PANTHER" id="PTHR30004">
    <property type="entry name" value="4-HYDROXYTHREONINE-4-PHOSPHATE DEHYDROGENASE"/>
    <property type="match status" value="1"/>
</dbReference>
<keyword evidence="6" id="KW-1185">Reference proteome</keyword>
<protein>
    <submittedName>
        <fullName evidence="5">Pyridoxal phosphate biosynthetic protein PdxA</fullName>
        <ecNumber evidence="5">1.1.1.262</ecNumber>
    </submittedName>
</protein>
<dbReference type="HOGENOM" id="CLU_040168_4_0_10"/>
<keyword evidence="1" id="KW-0479">Metal-binding</keyword>
<dbReference type="GO" id="GO:0046872">
    <property type="term" value="F:metal ion binding"/>
    <property type="evidence" value="ECO:0007669"/>
    <property type="project" value="UniProtKB-KW"/>
</dbReference>
<dbReference type="STRING" id="862515.HMPREF0658_0129"/>
<dbReference type="InterPro" id="IPR005255">
    <property type="entry name" value="PdxA_fam"/>
</dbReference>
<proteinExistence type="predicted"/>
<name>E0NPM8_9BACT</name>
<dbReference type="Pfam" id="PF04166">
    <property type="entry name" value="PdxA"/>
    <property type="match status" value="1"/>
</dbReference>
<evidence type="ECO:0000313" key="6">
    <source>
        <dbReference type="Proteomes" id="UP000004394"/>
    </source>
</evidence>
<evidence type="ECO:0000313" key="5">
    <source>
        <dbReference type="EMBL" id="EFM02987.1"/>
    </source>
</evidence>